<keyword evidence="6 12" id="KW-0812">Transmembrane</keyword>
<sequence>MNYYPIIVIVLFLLMFLFSFNTKYVNLTFKYLRYQKNIEPPIIPPEKETFLLVWNWPWGEQFSLDECEAKFGITGCKLTANRSFYDTADAVIVHHADIMNNRNLLPHRPRNPLQRWVWLNIEPPLIISNLHTLDNVFNMTMTFRHDSDIFTPYGHIVPLEEPQNITIPVKSKFVAWVVSQWYPHIHRTAYYEELRKYLPIDIYGAKHQRLNKSDFYPTISQYKFYLAFENSVYPDYITEKLWNNALGSWAVPVVLGTSRENYERFVPGEAFIHVNDFSSPKELAAYLLELDKNDVKYRKYFGWRSRYKVVPWIGWEYCYCKACETIKQGPRYQVIRSVAKWFLKDV</sequence>
<evidence type="ECO:0000256" key="9">
    <source>
        <dbReference type="ARBA" id="ARBA00023136"/>
    </source>
</evidence>
<evidence type="ECO:0000256" key="1">
    <source>
        <dbReference type="ARBA" id="ARBA00004167"/>
    </source>
</evidence>
<keyword evidence="4 12" id="KW-0328">Glycosyltransferase</keyword>
<dbReference type="InterPro" id="IPR055270">
    <property type="entry name" value="Glyco_tran_10_C"/>
</dbReference>
<evidence type="ECO:0000256" key="4">
    <source>
        <dbReference type="ARBA" id="ARBA00022676"/>
    </source>
</evidence>
<keyword evidence="12" id="KW-0333">Golgi apparatus</keyword>
<keyword evidence="9 12" id="KW-0472">Membrane</keyword>
<evidence type="ECO:0000313" key="16">
    <source>
        <dbReference type="Proteomes" id="UP000824782"/>
    </source>
</evidence>
<keyword evidence="16" id="KW-1185">Reference proteome</keyword>
<evidence type="ECO:0000256" key="11">
    <source>
        <dbReference type="ARBA" id="ARBA00036481"/>
    </source>
</evidence>
<evidence type="ECO:0000259" key="13">
    <source>
        <dbReference type="Pfam" id="PF00852"/>
    </source>
</evidence>
<dbReference type="Pfam" id="PF17039">
    <property type="entry name" value="Glyco_tran_10_N"/>
    <property type="match status" value="1"/>
</dbReference>
<keyword evidence="5 12" id="KW-0808">Transferase</keyword>
<evidence type="ECO:0000256" key="6">
    <source>
        <dbReference type="ARBA" id="ARBA00022692"/>
    </source>
</evidence>
<name>A0AAV7BD15_ENGPU</name>
<keyword evidence="8 12" id="KW-1133">Transmembrane helix</keyword>
<feature type="domain" description="Fucosyltransferase N-terminal" evidence="14">
    <location>
        <begin position="47"/>
        <end position="154"/>
    </location>
</feature>
<dbReference type="GO" id="GO:0046920">
    <property type="term" value="F:alpha-(1-&gt;3)-fucosyltransferase activity"/>
    <property type="evidence" value="ECO:0007669"/>
    <property type="project" value="TreeGrafter"/>
</dbReference>
<evidence type="ECO:0000256" key="12">
    <source>
        <dbReference type="RuleBase" id="RU003832"/>
    </source>
</evidence>
<keyword evidence="7" id="KW-0735">Signal-anchor</keyword>
<comment type="caution">
    <text evidence="15">The sequence shown here is derived from an EMBL/GenBank/DDBJ whole genome shotgun (WGS) entry which is preliminary data.</text>
</comment>
<evidence type="ECO:0000313" key="15">
    <source>
        <dbReference type="EMBL" id="KAG8570263.1"/>
    </source>
</evidence>
<organism evidence="15 16">
    <name type="scientific">Engystomops pustulosus</name>
    <name type="common">Tungara frog</name>
    <name type="synonym">Physalaemus pustulosus</name>
    <dbReference type="NCBI Taxonomy" id="76066"/>
    <lineage>
        <taxon>Eukaryota</taxon>
        <taxon>Metazoa</taxon>
        <taxon>Chordata</taxon>
        <taxon>Craniata</taxon>
        <taxon>Vertebrata</taxon>
        <taxon>Euteleostomi</taxon>
        <taxon>Amphibia</taxon>
        <taxon>Batrachia</taxon>
        <taxon>Anura</taxon>
        <taxon>Neobatrachia</taxon>
        <taxon>Hyloidea</taxon>
        <taxon>Leptodactylidae</taxon>
        <taxon>Leiuperinae</taxon>
        <taxon>Engystomops</taxon>
    </lineage>
</organism>
<evidence type="ECO:0000259" key="14">
    <source>
        <dbReference type="Pfam" id="PF17039"/>
    </source>
</evidence>
<dbReference type="FunFam" id="3.40.50.11660:FF:000001">
    <property type="entry name" value="alpha-(1,3)-fucosyltransferase 9"/>
    <property type="match status" value="1"/>
</dbReference>
<evidence type="ECO:0000256" key="7">
    <source>
        <dbReference type="ARBA" id="ARBA00022968"/>
    </source>
</evidence>
<evidence type="ECO:0000256" key="8">
    <source>
        <dbReference type="ARBA" id="ARBA00022989"/>
    </source>
</evidence>
<gene>
    <name evidence="15" type="ORF">GDO81_011175</name>
</gene>
<comment type="similarity">
    <text evidence="3 12">Belongs to the glycosyltransferase 10 family.</text>
</comment>
<dbReference type="Gene3D" id="3.40.50.11660">
    <property type="entry name" value="Glycosyl transferase family 10, C-terminal domain"/>
    <property type="match status" value="1"/>
</dbReference>
<dbReference type="Proteomes" id="UP000824782">
    <property type="component" value="Unassembled WGS sequence"/>
</dbReference>
<evidence type="ECO:0000256" key="10">
    <source>
        <dbReference type="ARBA" id="ARBA00023180"/>
    </source>
</evidence>
<dbReference type="EMBL" id="WNYA01000005">
    <property type="protein sequence ID" value="KAG8570263.1"/>
    <property type="molecule type" value="Genomic_DNA"/>
</dbReference>
<accession>A0AAV7BD15</accession>
<comment type="catalytic activity">
    <reaction evidence="11">
        <text>an N-acetyl-alpha-neuraminyl-(2-&gt;3)-beta-D-galactosyl-(1-&gt;4)-N-acetyl-beta-D-glucosaminyl derivative + GDP-beta-L-fucose = an alpha-Neu5Ac-(2-&gt;3)-beta-D-Gal-(1-&gt;4)-[alpha-L-Fuc-(1-&gt;3)]-beta-D-GlcNAc derivative + GDP + H(+)</text>
        <dbReference type="Rhea" id="RHEA:56076"/>
        <dbReference type="ChEBI" id="CHEBI:15378"/>
        <dbReference type="ChEBI" id="CHEBI:57273"/>
        <dbReference type="ChEBI" id="CHEBI:58189"/>
        <dbReference type="ChEBI" id="CHEBI:136545"/>
        <dbReference type="ChEBI" id="CHEBI:139509"/>
    </reaction>
    <physiologicalReaction direction="left-to-right" evidence="11">
        <dbReference type="Rhea" id="RHEA:56077"/>
    </physiologicalReaction>
</comment>
<dbReference type="InterPro" id="IPR031481">
    <property type="entry name" value="Glyco_tran_10_N"/>
</dbReference>
<feature type="transmembrane region" description="Helical" evidence="12">
    <location>
        <begin position="6"/>
        <end position="26"/>
    </location>
</feature>
<dbReference type="GO" id="GO:0032580">
    <property type="term" value="C:Golgi cisterna membrane"/>
    <property type="evidence" value="ECO:0007669"/>
    <property type="project" value="UniProtKB-SubCell"/>
</dbReference>
<dbReference type="Pfam" id="PF00852">
    <property type="entry name" value="Glyco_transf_10"/>
    <property type="match status" value="1"/>
</dbReference>
<reference evidence="15" key="1">
    <citation type="thesis" date="2020" institute="ProQuest LLC" country="789 East Eisenhower Parkway, Ann Arbor, MI, USA">
        <title>Comparative Genomics and Chromosome Evolution.</title>
        <authorList>
            <person name="Mudd A.B."/>
        </authorList>
    </citation>
    <scope>NUCLEOTIDE SEQUENCE</scope>
    <source>
        <strain evidence="15">237g6f4</strain>
        <tissue evidence="15">Blood</tissue>
    </source>
</reference>
<comment type="subcellular location">
    <subcellularLocation>
        <location evidence="12">Golgi apparatus</location>
        <location evidence="12">Golgi stack membrane</location>
        <topology evidence="12">Single-pass type II membrane protein</topology>
    </subcellularLocation>
    <subcellularLocation>
        <location evidence="1">Membrane</location>
        <topology evidence="1">Single-pass membrane protein</topology>
    </subcellularLocation>
</comment>
<comment type="pathway">
    <text evidence="2">Protein modification; protein glycosylation.</text>
</comment>
<keyword evidence="10" id="KW-0325">Glycoprotein</keyword>
<dbReference type="PANTHER" id="PTHR11929:SF242">
    <property type="entry name" value="FUCOSYLTRANSFERASE"/>
    <property type="match status" value="1"/>
</dbReference>
<protein>
    <recommendedName>
        <fullName evidence="12">Fucosyltransferase</fullName>
        <ecNumber evidence="12">2.4.1.-</ecNumber>
    </recommendedName>
</protein>
<dbReference type="PANTHER" id="PTHR11929">
    <property type="entry name" value="ALPHA- 1,3 -FUCOSYLTRANSFERASE"/>
    <property type="match status" value="1"/>
</dbReference>
<proteinExistence type="inferred from homology"/>
<dbReference type="InterPro" id="IPR038577">
    <property type="entry name" value="GT10-like_C_sf"/>
</dbReference>
<evidence type="ECO:0000256" key="5">
    <source>
        <dbReference type="ARBA" id="ARBA00022679"/>
    </source>
</evidence>
<evidence type="ECO:0000256" key="2">
    <source>
        <dbReference type="ARBA" id="ARBA00004922"/>
    </source>
</evidence>
<dbReference type="InterPro" id="IPR001503">
    <property type="entry name" value="Glyco_trans_10"/>
</dbReference>
<dbReference type="AlphaFoldDB" id="A0AAV7BD15"/>
<dbReference type="SUPFAM" id="SSF53756">
    <property type="entry name" value="UDP-Glycosyltransferase/glycogen phosphorylase"/>
    <property type="match status" value="1"/>
</dbReference>
<evidence type="ECO:0000256" key="3">
    <source>
        <dbReference type="ARBA" id="ARBA00008919"/>
    </source>
</evidence>
<feature type="domain" description="Fucosyltransferase C-terminal" evidence="13">
    <location>
        <begin position="168"/>
        <end position="341"/>
    </location>
</feature>
<dbReference type="EC" id="2.4.1.-" evidence="12"/>